<dbReference type="AlphaFoldDB" id="B6WY36"/>
<dbReference type="HOGENOM" id="CLU_3167284_0_0_7"/>
<dbReference type="Proteomes" id="UP000003676">
    <property type="component" value="Unassembled WGS sequence"/>
</dbReference>
<gene>
    <name evidence="2" type="ORF">DESPIG_03012</name>
</gene>
<reference evidence="2 3" key="2">
    <citation type="submission" date="2008-10" db="EMBL/GenBank/DDBJ databases">
        <authorList>
            <person name="Fulton L."/>
            <person name="Clifton S."/>
            <person name="Fulton B."/>
            <person name="Xu J."/>
            <person name="Minx P."/>
            <person name="Pepin K.H."/>
            <person name="Johnson M."/>
            <person name="Bhonagiri V."/>
            <person name="Nash W.E."/>
            <person name="Mardis E.R."/>
            <person name="Wilson R.K."/>
        </authorList>
    </citation>
    <scope>NUCLEOTIDE SEQUENCE [LARGE SCALE GENOMIC DNA]</scope>
    <source>
        <strain evidence="2 3">ATCC 29098</strain>
    </source>
</reference>
<dbReference type="EMBL" id="ABXU01000088">
    <property type="protein sequence ID" value="EEB32092.1"/>
    <property type="molecule type" value="Genomic_DNA"/>
</dbReference>
<feature type="region of interest" description="Disordered" evidence="1">
    <location>
        <begin position="1"/>
        <end position="47"/>
    </location>
</feature>
<name>B6WY36_9BACT</name>
<feature type="compositionally biased region" description="Pro residues" evidence="1">
    <location>
        <begin position="37"/>
        <end position="47"/>
    </location>
</feature>
<evidence type="ECO:0000256" key="1">
    <source>
        <dbReference type="SAM" id="MobiDB-lite"/>
    </source>
</evidence>
<accession>B6WY36</accession>
<reference evidence="2 3" key="1">
    <citation type="submission" date="2008-10" db="EMBL/GenBank/DDBJ databases">
        <title>Draft genome sequence of Desulvovibrio piger (ATCC 29098).</title>
        <authorList>
            <person name="Sudarsanam P."/>
            <person name="Ley R."/>
            <person name="Guruge J."/>
            <person name="Turnbaugh P.J."/>
            <person name="Mahowald M."/>
            <person name="Liep D."/>
            <person name="Gordon J."/>
        </authorList>
    </citation>
    <scope>NUCLEOTIDE SEQUENCE [LARGE SCALE GENOMIC DNA]</scope>
    <source>
        <strain evidence="2 3">ATCC 29098</strain>
    </source>
</reference>
<comment type="caution">
    <text evidence="2">The sequence shown here is derived from an EMBL/GenBank/DDBJ whole genome shotgun (WGS) entry which is preliminary data.</text>
</comment>
<protein>
    <submittedName>
        <fullName evidence="2">Uncharacterized protein</fullName>
    </submittedName>
</protein>
<sequence length="47" mass="5068">MFPAMSGLFPRFRARHGGRYSARRPCRPSDPAAGHTTPPPAAPGLSY</sequence>
<proteinExistence type="predicted"/>
<evidence type="ECO:0000313" key="3">
    <source>
        <dbReference type="Proteomes" id="UP000003676"/>
    </source>
</evidence>
<feature type="compositionally biased region" description="Basic residues" evidence="1">
    <location>
        <begin position="12"/>
        <end position="26"/>
    </location>
</feature>
<evidence type="ECO:0000313" key="2">
    <source>
        <dbReference type="EMBL" id="EEB32092.1"/>
    </source>
</evidence>
<organism evidence="2 3">
    <name type="scientific">Desulfovibrio piger ATCC 29098</name>
    <dbReference type="NCBI Taxonomy" id="411464"/>
    <lineage>
        <taxon>Bacteria</taxon>
        <taxon>Pseudomonadati</taxon>
        <taxon>Thermodesulfobacteriota</taxon>
        <taxon>Desulfovibrionia</taxon>
        <taxon>Desulfovibrionales</taxon>
        <taxon>Desulfovibrionaceae</taxon>
        <taxon>Desulfovibrio</taxon>
    </lineage>
</organism>